<evidence type="ECO:0000313" key="2">
    <source>
        <dbReference type="Proteomes" id="UP000055048"/>
    </source>
</evidence>
<sequence>MDNEKRAYLVPSVEMEPTSKMVRHGNLPLEFEIFVHKLRWMILTMATTMMQCRINSSGISRL</sequence>
<organism evidence="1 2">
    <name type="scientific">Trichinella murrelli</name>
    <dbReference type="NCBI Taxonomy" id="144512"/>
    <lineage>
        <taxon>Eukaryota</taxon>
        <taxon>Metazoa</taxon>
        <taxon>Ecdysozoa</taxon>
        <taxon>Nematoda</taxon>
        <taxon>Enoplea</taxon>
        <taxon>Dorylaimia</taxon>
        <taxon>Trichinellida</taxon>
        <taxon>Trichinellidae</taxon>
        <taxon>Trichinella</taxon>
    </lineage>
</organism>
<dbReference type="Proteomes" id="UP000055048">
    <property type="component" value="Unassembled WGS sequence"/>
</dbReference>
<dbReference type="AlphaFoldDB" id="A0A0V0UHM4"/>
<reference evidence="1 2" key="1">
    <citation type="submission" date="2015-01" db="EMBL/GenBank/DDBJ databases">
        <title>Evolution of Trichinella species and genotypes.</title>
        <authorList>
            <person name="Korhonen P.K."/>
            <person name="Edoardo P."/>
            <person name="Giuseppe L.R."/>
            <person name="Gasser R.B."/>
        </authorList>
    </citation>
    <scope>NUCLEOTIDE SEQUENCE [LARGE SCALE GENOMIC DNA]</scope>
    <source>
        <strain evidence="1">ISS417</strain>
    </source>
</reference>
<evidence type="ECO:0000313" key="1">
    <source>
        <dbReference type="EMBL" id="KRX50445.1"/>
    </source>
</evidence>
<keyword evidence="2" id="KW-1185">Reference proteome</keyword>
<gene>
    <name evidence="1" type="ORF">T05_640</name>
</gene>
<comment type="caution">
    <text evidence="1">The sequence shown here is derived from an EMBL/GenBank/DDBJ whole genome shotgun (WGS) entry which is preliminary data.</text>
</comment>
<dbReference type="EMBL" id="JYDJ01000006">
    <property type="protein sequence ID" value="KRX50445.1"/>
    <property type="molecule type" value="Genomic_DNA"/>
</dbReference>
<protein>
    <submittedName>
        <fullName evidence="1">Uncharacterized protein</fullName>
    </submittedName>
</protein>
<proteinExistence type="predicted"/>
<accession>A0A0V0UHM4</accession>
<name>A0A0V0UHM4_9BILA</name>